<evidence type="ECO:0000313" key="1">
    <source>
        <dbReference type="EMBL" id="CAB4173480.1"/>
    </source>
</evidence>
<evidence type="ECO:0000313" key="3">
    <source>
        <dbReference type="EMBL" id="CAB4188317.1"/>
    </source>
</evidence>
<dbReference type="EMBL" id="LR798413">
    <property type="protein sequence ID" value="CAB5229922.1"/>
    <property type="molecule type" value="Genomic_DNA"/>
</dbReference>
<accession>A0A6J5QV93</accession>
<evidence type="ECO:0000313" key="4">
    <source>
        <dbReference type="EMBL" id="CAB4190987.1"/>
    </source>
</evidence>
<protein>
    <submittedName>
        <fullName evidence="2">Uncharacterized protein</fullName>
    </submittedName>
</protein>
<proteinExistence type="predicted"/>
<evidence type="ECO:0000313" key="2">
    <source>
        <dbReference type="EMBL" id="CAB4185281.1"/>
    </source>
</evidence>
<reference evidence="2" key="1">
    <citation type="submission" date="2020-05" db="EMBL/GenBank/DDBJ databases">
        <authorList>
            <person name="Chiriac C."/>
            <person name="Salcher M."/>
            <person name="Ghai R."/>
            <person name="Kavagutti S V."/>
        </authorList>
    </citation>
    <scope>NUCLEOTIDE SEQUENCE</scope>
</reference>
<gene>
    <name evidence="2" type="ORF">UFOVP1120_29</name>
    <name evidence="3" type="ORF">UFOVP1183_23</name>
    <name evidence="4" type="ORF">UFOVP1227_6</name>
    <name evidence="5" type="ORF">UFOVP1571_29</name>
    <name evidence="1" type="ORF">UFOVP955_9</name>
</gene>
<sequence length="141" mass="15203">MAGSMHGTCVVCAKSRRLQGRGLCDRCHTAARLAGTLDNYSTLPGPTRPPSITDRLAAGETPEEIIASGRSAESVWRHQRRINEAHIDCVVVERLIVGGHWRDLGATRAECYAAARIVGSTHYKRLGISGSAGRGIVKVDR</sequence>
<dbReference type="EMBL" id="LR796904">
    <property type="protein sequence ID" value="CAB4173480.1"/>
    <property type="molecule type" value="Genomic_DNA"/>
</dbReference>
<dbReference type="EMBL" id="LR797125">
    <property type="protein sequence ID" value="CAB4188317.1"/>
    <property type="molecule type" value="Genomic_DNA"/>
</dbReference>
<organism evidence="2">
    <name type="scientific">uncultured Caudovirales phage</name>
    <dbReference type="NCBI Taxonomy" id="2100421"/>
    <lineage>
        <taxon>Viruses</taxon>
        <taxon>Duplodnaviria</taxon>
        <taxon>Heunggongvirae</taxon>
        <taxon>Uroviricota</taxon>
        <taxon>Caudoviricetes</taxon>
        <taxon>Peduoviridae</taxon>
        <taxon>Maltschvirus</taxon>
        <taxon>Maltschvirus maltsch</taxon>
    </lineage>
</organism>
<name>A0A6J5QV93_9CAUD</name>
<evidence type="ECO:0000313" key="5">
    <source>
        <dbReference type="EMBL" id="CAB5229922.1"/>
    </source>
</evidence>
<dbReference type="EMBL" id="LR797172">
    <property type="protein sequence ID" value="CAB4190987.1"/>
    <property type="molecule type" value="Genomic_DNA"/>
</dbReference>
<dbReference type="EMBL" id="LR797074">
    <property type="protein sequence ID" value="CAB4185281.1"/>
    <property type="molecule type" value="Genomic_DNA"/>
</dbReference>